<evidence type="ECO:0000313" key="2">
    <source>
        <dbReference type="Proteomes" id="UP000220752"/>
    </source>
</evidence>
<evidence type="ECO:0008006" key="3">
    <source>
        <dbReference type="Google" id="ProtNLM"/>
    </source>
</evidence>
<name>A0A2A6ZCV9_9FIRM</name>
<dbReference type="AlphaFoldDB" id="A0A2A6ZCV9"/>
<dbReference type="InterPro" id="IPR019546">
    <property type="entry name" value="TAT_signal_bac_arc"/>
</dbReference>
<reference evidence="1 2" key="1">
    <citation type="journal article" date="2017" name="Front. Microbiol.">
        <title>New Insights into the Diversity of the Genus Faecalibacterium.</title>
        <authorList>
            <person name="Benevides L."/>
            <person name="Burman S."/>
            <person name="Martin R."/>
            <person name="Robert V."/>
            <person name="Thomas M."/>
            <person name="Miquel S."/>
            <person name="Chain F."/>
            <person name="Sokol H."/>
            <person name="Bermudez-Humaran L.G."/>
            <person name="Morrison M."/>
            <person name="Langella P."/>
            <person name="Azevedo V.A."/>
            <person name="Chatel J.M."/>
            <person name="Soares S."/>
        </authorList>
    </citation>
    <scope>NUCLEOTIDE SEQUENCE [LARGE SCALE GENOMIC DNA]</scope>
    <source>
        <strain evidence="2">CNCM I-4540</strain>
    </source>
</reference>
<organism evidence="1 2">
    <name type="scientific">Faecalibacterium langellae</name>
    <dbReference type="NCBI Taxonomy" id="3435293"/>
    <lineage>
        <taxon>Bacteria</taxon>
        <taxon>Bacillati</taxon>
        <taxon>Bacillota</taxon>
        <taxon>Clostridia</taxon>
        <taxon>Eubacteriales</taxon>
        <taxon>Oscillospiraceae</taxon>
        <taxon>Faecalibacterium</taxon>
    </lineage>
</organism>
<comment type="caution">
    <text evidence="1">The sequence shown here is derived from an EMBL/GenBank/DDBJ whole genome shotgun (WGS) entry which is preliminary data.</text>
</comment>
<protein>
    <recommendedName>
        <fullName evidence="3">Twin-arginine translocation signal domain-containing protein</fullName>
    </recommendedName>
</protein>
<sequence length="179" mass="18742">MAEKMTRRTFMKSAAAAAVAVSLSGVLTGCGSSGPAQNEVRVGAFIVAVYDAKGNVGGTVLGSGSNGSITATVKLTYSSSGKGFVEYPYEGMFTAKVKENQLKTLKPTSGKLQASNAFGPYKKENVTQLELQFDNNESSGAFLDGAPVELTINVDNAKGMLYLTRVENRVVVTNTKPVG</sequence>
<proteinExistence type="predicted"/>
<evidence type="ECO:0000313" key="1">
    <source>
        <dbReference type="EMBL" id="PDX59212.1"/>
    </source>
</evidence>
<dbReference type="PROSITE" id="PS51257">
    <property type="entry name" value="PROKAR_LIPOPROTEIN"/>
    <property type="match status" value="1"/>
</dbReference>
<dbReference type="Proteomes" id="UP000220752">
    <property type="component" value="Unassembled WGS sequence"/>
</dbReference>
<dbReference type="PROSITE" id="PS51318">
    <property type="entry name" value="TAT"/>
    <property type="match status" value="1"/>
</dbReference>
<gene>
    <name evidence="1" type="ORF">CGS46_04375</name>
</gene>
<dbReference type="InterPro" id="IPR006311">
    <property type="entry name" value="TAT_signal"/>
</dbReference>
<keyword evidence="2" id="KW-1185">Reference proteome</keyword>
<accession>A0A2A6ZCV9</accession>
<dbReference type="EMBL" id="NMTQ01000020">
    <property type="protein sequence ID" value="PDX59212.1"/>
    <property type="molecule type" value="Genomic_DNA"/>
</dbReference>
<dbReference type="Pfam" id="PF10518">
    <property type="entry name" value="TAT_signal"/>
    <property type="match status" value="1"/>
</dbReference>